<dbReference type="InterPro" id="IPR050114">
    <property type="entry name" value="UPF0173_UPF0282_UlaG_hydrolase"/>
</dbReference>
<evidence type="ECO:0000313" key="3">
    <source>
        <dbReference type="Proteomes" id="UP000070549"/>
    </source>
</evidence>
<name>A0A133VE56_9EURY</name>
<dbReference type="PANTHER" id="PTHR43546:SF4">
    <property type="entry name" value="UPF0282 PROTEIN MJ1629"/>
    <property type="match status" value="1"/>
</dbReference>
<dbReference type="Proteomes" id="UP000070549">
    <property type="component" value="Unassembled WGS sequence"/>
</dbReference>
<keyword evidence="3" id="KW-1185">Reference proteome</keyword>
<evidence type="ECO:0000313" key="2">
    <source>
        <dbReference type="EMBL" id="KXB04730.1"/>
    </source>
</evidence>
<accession>A0A133VE56</accession>
<proteinExistence type="inferred from homology"/>
<dbReference type="PANTHER" id="PTHR43546">
    <property type="entry name" value="UPF0173 METAL-DEPENDENT HYDROLASE MJ1163-RELATED"/>
    <property type="match status" value="1"/>
</dbReference>
<dbReference type="PIRSF" id="PIRSF004944">
    <property type="entry name" value="UCP004944_hydrls"/>
    <property type="match status" value="1"/>
</dbReference>
<evidence type="ECO:0000256" key="1">
    <source>
        <dbReference type="SAM" id="Coils"/>
    </source>
</evidence>
<organism evidence="2 3">
    <name type="scientific">candidate division MSBL1 archaeon SCGC-AAA382A03</name>
    <dbReference type="NCBI Taxonomy" id="1698278"/>
    <lineage>
        <taxon>Archaea</taxon>
        <taxon>Methanobacteriati</taxon>
        <taxon>Methanobacteriota</taxon>
        <taxon>candidate division MSBL1</taxon>
    </lineage>
</organism>
<feature type="coiled-coil region" evidence="1">
    <location>
        <begin position="217"/>
        <end position="244"/>
    </location>
</feature>
<dbReference type="PATRIC" id="fig|1698278.3.peg.366"/>
<reference evidence="2 3" key="1">
    <citation type="journal article" date="2016" name="Sci. Rep.">
        <title>Metabolic traits of an uncultured archaeal lineage -MSBL1- from brine pools of the Red Sea.</title>
        <authorList>
            <person name="Mwirichia R."/>
            <person name="Alam I."/>
            <person name="Rashid M."/>
            <person name="Vinu M."/>
            <person name="Ba-Alawi W."/>
            <person name="Anthony Kamau A."/>
            <person name="Kamanda Ngugi D."/>
            <person name="Goker M."/>
            <person name="Klenk H.P."/>
            <person name="Bajic V."/>
            <person name="Stingl U."/>
        </authorList>
    </citation>
    <scope>NUCLEOTIDE SEQUENCE [LARGE SCALE GENOMIC DNA]</scope>
    <source>
        <strain evidence="2">SCGC-AAA382A03</strain>
    </source>
</reference>
<dbReference type="HAMAP" id="MF_01406">
    <property type="entry name" value="UPF0282"/>
    <property type="match status" value="1"/>
</dbReference>
<protein>
    <submittedName>
        <fullName evidence="2">Uncharacterized protein</fullName>
    </submittedName>
</protein>
<keyword evidence="1" id="KW-0175">Coiled coil</keyword>
<dbReference type="EMBL" id="LHYC01000048">
    <property type="protein sequence ID" value="KXB04730.1"/>
    <property type="molecule type" value="Genomic_DNA"/>
</dbReference>
<dbReference type="InterPro" id="IPR014426">
    <property type="entry name" value="UPF0282_hydrls"/>
</dbReference>
<feature type="non-terminal residue" evidence="2">
    <location>
        <position position="260"/>
    </location>
</feature>
<dbReference type="Gene3D" id="3.60.15.10">
    <property type="entry name" value="Ribonuclease Z/Hydroxyacylglutathione hydrolase-like"/>
    <property type="match status" value="1"/>
</dbReference>
<dbReference type="AlphaFoldDB" id="A0A133VE56"/>
<comment type="caution">
    <text evidence="2">The sequence shown here is derived from an EMBL/GenBank/DDBJ whole genome shotgun (WGS) entry which is preliminary data.</text>
</comment>
<dbReference type="InterPro" id="IPR036866">
    <property type="entry name" value="RibonucZ/Hydroxyglut_hydro"/>
</dbReference>
<dbReference type="SUPFAM" id="SSF56281">
    <property type="entry name" value="Metallo-hydrolase/oxidoreductase"/>
    <property type="match status" value="1"/>
</dbReference>
<sequence length="260" mass="30118">MKIRPLAFESLGVRGMATYLETEDTKLIIDPGSALGPRFNLQPHEREYVALFKSRDEILSASEKAEILTISHYHFDHFIPNFQNWKYIWSSPEMAEKLYKNKLILAKDISENINASQRKRGYMFRKKNLDHAKEIRVADNYELRIGSTTLRFSKPFFHGPEGTKLGYSLILTVETPNSVFVHAPDVQGPMYKESLDYLLSQEPDFMIVGGPPIYISFKLDEKNLKNAKNNLKKLAKKIPKLVIDHHLLRTTEYEEFLEPI</sequence>
<gene>
    <name evidence="2" type="ORF">AKJ49_01765</name>
</gene>